<evidence type="ECO:0000259" key="7">
    <source>
        <dbReference type="Pfam" id="PF00728"/>
    </source>
</evidence>
<organism evidence="9 10">
    <name type="scientific">Sphingobacterium spiritivorum ATCC 33861</name>
    <dbReference type="NCBI Taxonomy" id="525373"/>
    <lineage>
        <taxon>Bacteria</taxon>
        <taxon>Pseudomonadati</taxon>
        <taxon>Bacteroidota</taxon>
        <taxon>Sphingobacteriia</taxon>
        <taxon>Sphingobacteriales</taxon>
        <taxon>Sphingobacteriaceae</taxon>
        <taxon>Sphingobacterium</taxon>
    </lineage>
</organism>
<dbReference type="InterPro" id="IPR026876">
    <property type="entry name" value="Fn3_assoc_repeat"/>
</dbReference>
<proteinExistence type="inferred from homology"/>
<evidence type="ECO:0000256" key="1">
    <source>
        <dbReference type="ARBA" id="ARBA00001231"/>
    </source>
</evidence>
<dbReference type="Proteomes" id="UP000006258">
    <property type="component" value="Unassembled WGS sequence"/>
</dbReference>
<evidence type="ECO:0000313" key="10">
    <source>
        <dbReference type="Proteomes" id="UP000006258"/>
    </source>
</evidence>
<dbReference type="EMBL" id="ACHA02000003">
    <property type="protein sequence ID" value="EFK59170.1"/>
    <property type="molecule type" value="Genomic_DNA"/>
</dbReference>
<evidence type="ECO:0000256" key="5">
    <source>
        <dbReference type="ARBA" id="ARBA00023295"/>
    </source>
</evidence>
<keyword evidence="5 9" id="KW-0326">Glycosidase</keyword>
<dbReference type="eggNOG" id="COG3525">
    <property type="taxonomic scope" value="Bacteria"/>
</dbReference>
<keyword evidence="4 9" id="KW-0378">Hydrolase</keyword>
<dbReference type="InterPro" id="IPR015882">
    <property type="entry name" value="HEX_bac_N"/>
</dbReference>
<dbReference type="EC" id="3.2.1.52" evidence="3"/>
<dbReference type="GO" id="GO:0004563">
    <property type="term" value="F:beta-N-acetylhexosaminidase activity"/>
    <property type="evidence" value="ECO:0007669"/>
    <property type="project" value="UniProtKB-EC"/>
</dbReference>
<evidence type="ECO:0000313" key="9">
    <source>
        <dbReference type="EMBL" id="EFK59170.1"/>
    </source>
</evidence>
<evidence type="ECO:0000256" key="3">
    <source>
        <dbReference type="ARBA" id="ARBA00012663"/>
    </source>
</evidence>
<dbReference type="Gene3D" id="3.20.20.80">
    <property type="entry name" value="Glycosidases"/>
    <property type="match status" value="1"/>
</dbReference>
<dbReference type="GO" id="GO:0030203">
    <property type="term" value="P:glycosaminoglycan metabolic process"/>
    <property type="evidence" value="ECO:0007669"/>
    <property type="project" value="TreeGrafter"/>
</dbReference>
<dbReference type="Gene3D" id="3.30.379.10">
    <property type="entry name" value="Chitobiase/beta-hexosaminidase domain 2-like"/>
    <property type="match status" value="1"/>
</dbReference>
<dbReference type="InterPro" id="IPR029018">
    <property type="entry name" value="Hex-like_dom2"/>
</dbReference>
<dbReference type="PANTHER" id="PTHR22600:SF57">
    <property type="entry name" value="BETA-N-ACETYLHEXOSAMINIDASE"/>
    <property type="match status" value="1"/>
</dbReference>
<dbReference type="Pfam" id="PF00728">
    <property type="entry name" value="Glyco_hydro_20"/>
    <property type="match status" value="1"/>
</dbReference>
<comment type="catalytic activity">
    <reaction evidence="1">
        <text>Hydrolysis of terminal non-reducing N-acetyl-D-hexosamine residues in N-acetyl-beta-D-hexosaminides.</text>
        <dbReference type="EC" id="3.2.1.52"/>
    </reaction>
</comment>
<evidence type="ECO:0000256" key="6">
    <source>
        <dbReference type="PIRSR" id="PIRSR625705-1"/>
    </source>
</evidence>
<feature type="domain" description="Beta-hexosaminidase bacterial type N-terminal" evidence="8">
    <location>
        <begin position="70"/>
        <end position="204"/>
    </location>
</feature>
<gene>
    <name evidence="9" type="primary">nagZ5</name>
    <name evidence="9" type="ORF">HMPREF0766_11004</name>
</gene>
<dbReference type="Pfam" id="PF02838">
    <property type="entry name" value="Glyco_hydro_20b"/>
    <property type="match status" value="1"/>
</dbReference>
<dbReference type="AlphaFoldDB" id="D7VJ35"/>
<protein>
    <recommendedName>
        <fullName evidence="3">beta-N-acetylhexosaminidase</fullName>
        <ecNumber evidence="3">3.2.1.52</ecNumber>
    </recommendedName>
</protein>
<dbReference type="HOGENOM" id="CLU_007082_5_0_10"/>
<dbReference type="Pfam" id="PF13287">
    <property type="entry name" value="Fn3_assoc"/>
    <property type="match status" value="1"/>
</dbReference>
<dbReference type="STRING" id="525373.HMPREF0766_11004"/>
<dbReference type="SUPFAM" id="SSF51445">
    <property type="entry name" value="(Trans)glycosidases"/>
    <property type="match status" value="1"/>
</dbReference>
<sequence length="680" mass="77642">MLLRLFFLKLIVQFYIFFNKLPLHTNQINMKLLLALIMLAVSSGAIAQHANMDTRNATASGVSGNEPNDIAIIPEPVTLVRKNGYFHLPPKIIIEALESAELKQSVSFLKDRLSIPTGYTVTTTSSSAKANIKLVLTKKTDAKIGSEGYQLQITPRLITITANKPAGIFYGAQTLIQLLPKEIESKQKIKSVEWKLPCADITDYPRFGWRGLLLDVARHFFTKEEVKQYIDGMVRYKYNILHLHLTDDEGWRIEIKGYPKLTEVGAWNVKREGDFGTFKPIEDHEPRDYGGFYTQEDLKELVAYAKDRFVNIVPEIDAPGHSMAAVASYPELSCTADAVNYKVSSGAKMINWVGATPIALVDNTLCPANENVYEFLDTVVAQVARIFPFEYIHMGGDEAPYNFWEKSPKVAELMKRENLKTMAEVQGYFERRVEKIVSKHGKRFMAWDEVLEGGVTPSAAVMSWRNIKYGIEASKNKHKVVMAPTEYTYLDYMQGDEVIEPKVFRALRLNDVYKYDPLPEGADPNYIMGAQGNVWTAQIYNIRTVQYMTWPRGFAIAESLWSPKGRKNWKNFFSRTEQHFGRLDMAEIKYAPSVYDPIFNVQRTNEDRLLVTLNTEIEGLDIYYSFDNSFPDRFYPKYKQPLIVPIDASVLRVITYRGNKPIGRMVNMPVEELNKRAPKE</sequence>
<dbReference type="InterPro" id="IPR025705">
    <property type="entry name" value="Beta_hexosaminidase_sua/sub"/>
</dbReference>
<feature type="active site" description="Proton donor" evidence="6">
    <location>
        <position position="398"/>
    </location>
</feature>
<evidence type="ECO:0000259" key="8">
    <source>
        <dbReference type="Pfam" id="PF02838"/>
    </source>
</evidence>
<evidence type="ECO:0000256" key="2">
    <source>
        <dbReference type="ARBA" id="ARBA00006285"/>
    </source>
</evidence>
<comment type="caution">
    <text evidence="9">The sequence shown here is derived from an EMBL/GenBank/DDBJ whole genome shotgun (WGS) entry which is preliminary data.</text>
</comment>
<dbReference type="GO" id="GO:0016020">
    <property type="term" value="C:membrane"/>
    <property type="evidence" value="ECO:0007669"/>
    <property type="project" value="TreeGrafter"/>
</dbReference>
<keyword evidence="10" id="KW-1185">Reference proteome</keyword>
<dbReference type="InterPro" id="IPR015883">
    <property type="entry name" value="Glyco_hydro_20_cat"/>
</dbReference>
<dbReference type="PANTHER" id="PTHR22600">
    <property type="entry name" value="BETA-HEXOSAMINIDASE"/>
    <property type="match status" value="1"/>
</dbReference>
<accession>D7VJ35</accession>
<dbReference type="SUPFAM" id="SSF55545">
    <property type="entry name" value="beta-N-acetylhexosaminidase-like domain"/>
    <property type="match status" value="1"/>
</dbReference>
<dbReference type="CDD" id="cd06563">
    <property type="entry name" value="GH20_chitobiase-like"/>
    <property type="match status" value="1"/>
</dbReference>
<reference evidence="9" key="1">
    <citation type="submission" date="2010-07" db="EMBL/GenBank/DDBJ databases">
        <authorList>
            <person name="Muzny D."/>
            <person name="Qin X."/>
            <person name="Buhay C."/>
            <person name="Dugan-Rocha S."/>
            <person name="Ding Y."/>
            <person name="Chen G."/>
            <person name="Hawes A."/>
            <person name="Holder M."/>
            <person name="Jhangiani S."/>
            <person name="Johnson A."/>
            <person name="Khan Z."/>
            <person name="Li Z."/>
            <person name="Liu W."/>
            <person name="Liu X."/>
            <person name="Perez L."/>
            <person name="Shen H."/>
            <person name="Wang Q."/>
            <person name="Watt J."/>
            <person name="Xi L."/>
            <person name="Xin Y."/>
            <person name="Zhou J."/>
            <person name="Deng J."/>
            <person name="Jiang H."/>
            <person name="Liu Y."/>
            <person name="Qu J."/>
            <person name="Song X.-Z."/>
            <person name="Zhang L."/>
            <person name="Villasana D."/>
            <person name="Johnson A."/>
            <person name="Liu J."/>
            <person name="Liyanage D."/>
            <person name="Lorensuhewa L."/>
            <person name="Robinson T."/>
            <person name="Song A."/>
            <person name="Song B.-B."/>
            <person name="Dinh H."/>
            <person name="Thornton R."/>
            <person name="Coyle M."/>
            <person name="Francisco L."/>
            <person name="Jackson L."/>
            <person name="Javaid M."/>
            <person name="Korchina V."/>
            <person name="Kovar C."/>
            <person name="Mata R."/>
            <person name="Mathew T."/>
            <person name="Ngo R."/>
            <person name="Nguyen L."/>
            <person name="Nguyen N."/>
            <person name="Okwuonu G."/>
            <person name="Ongeri F."/>
            <person name="Pham C."/>
            <person name="Simmons D."/>
            <person name="Wilczek-Boney K."/>
            <person name="Hale W."/>
            <person name="Jakkamsetti A."/>
            <person name="Pham P."/>
            <person name="Ruth R."/>
            <person name="San Lucas F."/>
            <person name="Warren J."/>
            <person name="Zhang J."/>
            <person name="Zhao Z."/>
            <person name="Zhou C."/>
            <person name="Zhu D."/>
            <person name="Lee S."/>
            <person name="Bess C."/>
            <person name="Blankenburg K."/>
            <person name="Forbes L."/>
            <person name="Fu Q."/>
            <person name="Gubbala S."/>
            <person name="Hirani K."/>
            <person name="Jayaseelan J.C."/>
            <person name="Lara F."/>
            <person name="Munidasa M."/>
            <person name="Palculict T."/>
            <person name="Patil S."/>
            <person name="Pu L.-L."/>
            <person name="Saada N."/>
            <person name="Tang L."/>
            <person name="Weissenberger G."/>
            <person name="Zhu Y."/>
            <person name="Hemphill L."/>
            <person name="Shang Y."/>
            <person name="Youmans B."/>
            <person name="Ayvaz T."/>
            <person name="Ross M."/>
            <person name="Santibanez J."/>
            <person name="Aqrawi P."/>
            <person name="Gross S."/>
            <person name="Joshi V."/>
            <person name="Fowler G."/>
            <person name="Nazareth L."/>
            <person name="Reid J."/>
            <person name="Worley K."/>
            <person name="Petrosino J."/>
            <person name="Highlander S."/>
            <person name="Gibbs R."/>
        </authorList>
    </citation>
    <scope>NUCLEOTIDE SEQUENCE [LARGE SCALE GENOMIC DNA]</scope>
    <source>
        <strain evidence="9">ATCC 33861</strain>
    </source>
</reference>
<feature type="domain" description="Glycoside hydrolase family 20 catalytic" evidence="7">
    <location>
        <begin position="207"/>
        <end position="563"/>
    </location>
</feature>
<dbReference type="PRINTS" id="PR00738">
    <property type="entry name" value="GLHYDRLASE20"/>
</dbReference>
<name>D7VJ35_SPHSI</name>
<comment type="similarity">
    <text evidence="2">Belongs to the glycosyl hydrolase 20 family.</text>
</comment>
<dbReference type="InterPro" id="IPR017853">
    <property type="entry name" value="GH"/>
</dbReference>
<evidence type="ECO:0000256" key="4">
    <source>
        <dbReference type="ARBA" id="ARBA00022801"/>
    </source>
</evidence>
<dbReference type="GO" id="GO:0005975">
    <property type="term" value="P:carbohydrate metabolic process"/>
    <property type="evidence" value="ECO:0007669"/>
    <property type="project" value="InterPro"/>
</dbReference>